<evidence type="ECO:0000313" key="1">
    <source>
        <dbReference type="EMBL" id="VDN49629.1"/>
    </source>
</evidence>
<gene>
    <name evidence="1" type="ORF">DILT_LOCUS19835</name>
</gene>
<sequence length="52" mass="5850">MLCVVIDIVPLPADKRRSTVFMDKVDYCAKVDNIPMGKDSYLPSTASEFKKL</sequence>
<evidence type="ECO:0000313" key="2">
    <source>
        <dbReference type="Proteomes" id="UP000281553"/>
    </source>
</evidence>
<protein>
    <submittedName>
        <fullName evidence="1">Uncharacterized protein</fullName>
    </submittedName>
</protein>
<accession>A0A3P7SD24</accession>
<name>A0A3P7SD24_DIBLA</name>
<organism evidence="1 2">
    <name type="scientific">Dibothriocephalus latus</name>
    <name type="common">Fish tapeworm</name>
    <name type="synonym">Diphyllobothrium latum</name>
    <dbReference type="NCBI Taxonomy" id="60516"/>
    <lineage>
        <taxon>Eukaryota</taxon>
        <taxon>Metazoa</taxon>
        <taxon>Spiralia</taxon>
        <taxon>Lophotrochozoa</taxon>
        <taxon>Platyhelminthes</taxon>
        <taxon>Cestoda</taxon>
        <taxon>Eucestoda</taxon>
        <taxon>Diphyllobothriidea</taxon>
        <taxon>Diphyllobothriidae</taxon>
        <taxon>Dibothriocephalus</taxon>
    </lineage>
</organism>
<keyword evidence="2" id="KW-1185">Reference proteome</keyword>
<reference evidence="1 2" key="1">
    <citation type="submission" date="2018-11" db="EMBL/GenBank/DDBJ databases">
        <authorList>
            <consortium name="Pathogen Informatics"/>
        </authorList>
    </citation>
    <scope>NUCLEOTIDE SEQUENCE [LARGE SCALE GENOMIC DNA]</scope>
</reference>
<dbReference type="EMBL" id="UYRU01122885">
    <property type="protein sequence ID" value="VDN49629.1"/>
    <property type="molecule type" value="Genomic_DNA"/>
</dbReference>
<dbReference type="AlphaFoldDB" id="A0A3P7SD24"/>
<dbReference type="OrthoDB" id="10029313at2759"/>
<proteinExistence type="predicted"/>
<dbReference type="Proteomes" id="UP000281553">
    <property type="component" value="Unassembled WGS sequence"/>
</dbReference>